<dbReference type="Pfam" id="PF07687">
    <property type="entry name" value="M20_dimer"/>
    <property type="match status" value="1"/>
</dbReference>
<evidence type="ECO:0000313" key="4">
    <source>
        <dbReference type="Proteomes" id="UP000295371"/>
    </source>
</evidence>
<reference evidence="3 4" key="1">
    <citation type="submission" date="2019-03" db="EMBL/GenBank/DDBJ databases">
        <title>Genomic Encyclopedia of Archaeal and Bacterial Type Strains, Phase II (KMG-II): from individual species to whole genera.</title>
        <authorList>
            <person name="Goeker M."/>
        </authorList>
    </citation>
    <scope>NUCLEOTIDE SEQUENCE [LARGE SCALE GENOMIC DNA]</scope>
    <source>
        <strain evidence="3 4">DSM 24323</strain>
    </source>
</reference>
<dbReference type="NCBIfam" id="TIGR01891">
    <property type="entry name" value="amidohydrolases"/>
    <property type="match status" value="1"/>
</dbReference>
<feature type="binding site" evidence="1">
    <location>
        <position position="148"/>
    </location>
    <ligand>
        <name>Mn(2+)</name>
        <dbReference type="ChEBI" id="CHEBI:29035"/>
        <label>2</label>
    </ligand>
</feature>
<feature type="binding site" evidence="1">
    <location>
        <position position="380"/>
    </location>
    <ligand>
        <name>Mn(2+)</name>
        <dbReference type="ChEBI" id="CHEBI:29035"/>
        <label>2</label>
    </ligand>
</feature>
<protein>
    <submittedName>
        <fullName evidence="3">Hippurate hydrolase</fullName>
    </submittedName>
</protein>
<comment type="cofactor">
    <cofactor evidence="1">
        <name>Mn(2+)</name>
        <dbReference type="ChEBI" id="CHEBI:29035"/>
    </cofactor>
    <text evidence="1">The Mn(2+) ion enhances activity.</text>
</comment>
<dbReference type="SUPFAM" id="SSF55031">
    <property type="entry name" value="Bacterial exopeptidase dimerisation domain"/>
    <property type="match status" value="1"/>
</dbReference>
<dbReference type="PIRSF" id="PIRSF005962">
    <property type="entry name" value="Pept_M20D_amidohydro"/>
    <property type="match status" value="1"/>
</dbReference>
<dbReference type="InterPro" id="IPR002933">
    <property type="entry name" value="Peptidase_M20"/>
</dbReference>
<evidence type="ECO:0000259" key="2">
    <source>
        <dbReference type="Pfam" id="PF07687"/>
    </source>
</evidence>
<dbReference type="InterPro" id="IPR017439">
    <property type="entry name" value="Amidohydrolase"/>
</dbReference>
<dbReference type="PANTHER" id="PTHR11014">
    <property type="entry name" value="PEPTIDASE M20 FAMILY MEMBER"/>
    <property type="match status" value="1"/>
</dbReference>
<dbReference type="Pfam" id="PF01546">
    <property type="entry name" value="Peptidase_M20"/>
    <property type="match status" value="1"/>
</dbReference>
<dbReference type="RefSeq" id="WP_133754709.1">
    <property type="nucleotide sequence ID" value="NZ_CP171129.1"/>
</dbReference>
<comment type="caution">
    <text evidence="3">The sequence shown here is derived from an EMBL/GenBank/DDBJ whole genome shotgun (WGS) entry which is preliminary data.</text>
</comment>
<organism evidence="3 4">
    <name type="scientific">Naumannella halotolerans</name>
    <dbReference type="NCBI Taxonomy" id="993414"/>
    <lineage>
        <taxon>Bacteria</taxon>
        <taxon>Bacillati</taxon>
        <taxon>Actinomycetota</taxon>
        <taxon>Actinomycetes</taxon>
        <taxon>Propionibacteriales</taxon>
        <taxon>Propionibacteriaceae</taxon>
        <taxon>Naumannella</taxon>
    </lineage>
</organism>
<accession>A0A4R7JCW8</accession>
<evidence type="ECO:0000313" key="3">
    <source>
        <dbReference type="EMBL" id="TDT34319.1"/>
    </source>
</evidence>
<proteinExistence type="predicted"/>
<keyword evidence="1" id="KW-0479">Metal-binding</keyword>
<sequence>MTLPAAITDTLQDELPSLVETYRWFHQHPELSMQEVNTATRITEILTGYGIDSFRCGGTGVVAVLENGDGPVVAYRADTDGLPIDEGTGLPYASTAEGVLPDGTGTKVMHGCGHDSHITAGLAIARLLRQHPEAWSGTVVMLFQPGEETGAGARAMIADDLWQRVPRPEAVHGQHIWPGRAGQVEVSVGTAMAMADSLRVTVRGKQAHGSQPENSIDPIVLGAAMITRLQTVVSREIPATAMAVLTIGSFHGGLKENIIPEEAWFTISVRSFDPDIRATVLAAIDRIITGEAIVAGAPEPVIETMYDFPRCYNDPELATGLIGSLEDELGAGQVIVRDPVTGSEDFGLFGDSLGVPYVYWFFGGYSAAHLDSGDPVHGNHSPYFGPDAIELSLDTAVRAGMTAILRHLGPQPR</sequence>
<feature type="binding site" evidence="1">
    <location>
        <position position="175"/>
    </location>
    <ligand>
        <name>Mn(2+)</name>
        <dbReference type="ChEBI" id="CHEBI:29035"/>
        <label>2</label>
    </ligand>
</feature>
<dbReference type="Proteomes" id="UP000295371">
    <property type="component" value="Unassembled WGS sequence"/>
</dbReference>
<dbReference type="GO" id="GO:0016787">
    <property type="term" value="F:hydrolase activity"/>
    <property type="evidence" value="ECO:0007669"/>
    <property type="project" value="UniProtKB-KW"/>
</dbReference>
<dbReference type="SUPFAM" id="SSF53187">
    <property type="entry name" value="Zn-dependent exopeptidases"/>
    <property type="match status" value="1"/>
</dbReference>
<feature type="domain" description="Peptidase M20 dimerisation" evidence="2">
    <location>
        <begin position="197"/>
        <end position="289"/>
    </location>
</feature>
<dbReference type="InterPro" id="IPR011650">
    <property type="entry name" value="Peptidase_M20_dimer"/>
</dbReference>
<keyword evidence="1" id="KW-0464">Manganese</keyword>
<dbReference type="Gene3D" id="3.30.70.360">
    <property type="match status" value="1"/>
</dbReference>
<evidence type="ECO:0000256" key="1">
    <source>
        <dbReference type="PIRSR" id="PIRSR005962-1"/>
    </source>
</evidence>
<dbReference type="EMBL" id="SOAW01000001">
    <property type="protein sequence ID" value="TDT34319.1"/>
    <property type="molecule type" value="Genomic_DNA"/>
</dbReference>
<dbReference type="Gene3D" id="3.40.630.10">
    <property type="entry name" value="Zn peptidases"/>
    <property type="match status" value="1"/>
</dbReference>
<feature type="binding site" evidence="1">
    <location>
        <position position="112"/>
    </location>
    <ligand>
        <name>Mn(2+)</name>
        <dbReference type="ChEBI" id="CHEBI:29035"/>
        <label>2</label>
    </ligand>
</feature>
<dbReference type="InterPro" id="IPR036264">
    <property type="entry name" value="Bact_exopeptidase_dim_dom"/>
</dbReference>
<gene>
    <name evidence="3" type="ORF">CLV29_1977</name>
</gene>
<keyword evidence="4" id="KW-1185">Reference proteome</keyword>
<keyword evidence="3" id="KW-0378">Hydrolase</keyword>
<dbReference type="GO" id="GO:0046872">
    <property type="term" value="F:metal ion binding"/>
    <property type="evidence" value="ECO:0007669"/>
    <property type="project" value="UniProtKB-KW"/>
</dbReference>
<dbReference type="AlphaFoldDB" id="A0A4R7JCW8"/>
<dbReference type="PANTHER" id="PTHR11014:SF63">
    <property type="entry name" value="METALLOPEPTIDASE, PUTATIVE (AFU_ORTHOLOGUE AFUA_6G09600)-RELATED"/>
    <property type="match status" value="1"/>
</dbReference>
<dbReference type="OrthoDB" id="9777385at2"/>
<name>A0A4R7JCW8_9ACTN</name>
<feature type="binding site" evidence="1">
    <location>
        <position position="114"/>
    </location>
    <ligand>
        <name>Mn(2+)</name>
        <dbReference type="ChEBI" id="CHEBI:29035"/>
        <label>2</label>
    </ligand>
</feature>